<dbReference type="FunFam" id="3.40.50.300:FF:000589">
    <property type="entry name" value="ABC transporter, ATP-binding subunit"/>
    <property type="match status" value="1"/>
</dbReference>
<keyword evidence="5" id="KW-1003">Cell membrane</keyword>
<feature type="domain" description="ABC transporter" evidence="10">
    <location>
        <begin position="19"/>
        <end position="249"/>
    </location>
</feature>
<dbReference type="Pfam" id="PF00005">
    <property type="entry name" value="ABC_tran"/>
    <property type="match status" value="1"/>
</dbReference>
<comment type="similarity">
    <text evidence="2">Belongs to the ABC transporter superfamily.</text>
</comment>
<protein>
    <submittedName>
        <fullName evidence="11">Lipooligosaccharide transport system ATP-binding protein</fullName>
    </submittedName>
</protein>
<evidence type="ECO:0000256" key="6">
    <source>
        <dbReference type="ARBA" id="ARBA00022741"/>
    </source>
</evidence>
<sequence>MNRAQNTIIAGTETASPVVRARRLCKRYGDTEVVRGVDLDVRPGECFGLLGPNGAGKTTTLRMMLGQTPPTSGELHVLGYPVPEQARTARNRIGVVPQMDNLDPDFTVRENLLTYASYFGLNGAALGERVDQLLTFANLDGRTREQIQALSGGMKRRLSLARALINEPDLVVLDEPSTGLDPQARQHIWQRLNTLVEQGRTLILTTHYMEEAERLCDRLAIIDHGTIIACDSPRNLVAAHIEPHVIELRGHDIGDWQTRGSALAARAERVGDTLLLYTRDPEPLLQALGSNPDQRYWHRPAGLEDVFLKLTGRELRD</sequence>
<evidence type="ECO:0000256" key="7">
    <source>
        <dbReference type="ARBA" id="ARBA00022840"/>
    </source>
</evidence>
<dbReference type="GO" id="GO:0005524">
    <property type="term" value="F:ATP binding"/>
    <property type="evidence" value="ECO:0007669"/>
    <property type="project" value="UniProtKB-KW"/>
</dbReference>
<dbReference type="PROSITE" id="PS50893">
    <property type="entry name" value="ABC_TRANSPORTER_2"/>
    <property type="match status" value="1"/>
</dbReference>
<keyword evidence="4" id="KW-0536">Nodulation</keyword>
<dbReference type="SUPFAM" id="SSF52540">
    <property type="entry name" value="P-loop containing nucleoside triphosphate hydrolases"/>
    <property type="match status" value="1"/>
</dbReference>
<keyword evidence="7 11" id="KW-0067">ATP-binding</keyword>
<dbReference type="GO" id="GO:0016887">
    <property type="term" value="F:ATP hydrolysis activity"/>
    <property type="evidence" value="ECO:0007669"/>
    <property type="project" value="InterPro"/>
</dbReference>
<dbReference type="STRING" id="406100.SAMN04488052_102419"/>
<dbReference type="GO" id="GO:0005886">
    <property type="term" value="C:plasma membrane"/>
    <property type="evidence" value="ECO:0007669"/>
    <property type="project" value="UniProtKB-SubCell"/>
</dbReference>
<accession>A0A1H8S363</accession>
<dbReference type="InterPro" id="IPR050763">
    <property type="entry name" value="ABC_transporter_ATP-binding"/>
</dbReference>
<evidence type="ECO:0000259" key="10">
    <source>
        <dbReference type="PROSITE" id="PS50893"/>
    </source>
</evidence>
<keyword evidence="6" id="KW-0547">Nucleotide-binding</keyword>
<dbReference type="OrthoDB" id="9781337at2"/>
<gene>
    <name evidence="11" type="ORF">SAMN04488052_102419</name>
</gene>
<evidence type="ECO:0000256" key="5">
    <source>
        <dbReference type="ARBA" id="ARBA00022475"/>
    </source>
</evidence>
<dbReference type="PANTHER" id="PTHR42711">
    <property type="entry name" value="ABC TRANSPORTER ATP-BINDING PROTEIN"/>
    <property type="match status" value="1"/>
</dbReference>
<dbReference type="Proteomes" id="UP000199657">
    <property type="component" value="Unassembled WGS sequence"/>
</dbReference>
<comment type="subcellular location">
    <subcellularLocation>
        <location evidence="1">Cell membrane</location>
    </subcellularLocation>
</comment>
<keyword evidence="12" id="KW-1185">Reference proteome</keyword>
<dbReference type="InterPro" id="IPR003439">
    <property type="entry name" value="ABC_transporter-like_ATP-bd"/>
</dbReference>
<evidence type="ECO:0000313" key="11">
    <source>
        <dbReference type="EMBL" id="SEO72758.1"/>
    </source>
</evidence>
<proteinExistence type="inferred from homology"/>
<keyword evidence="8" id="KW-1278">Translocase</keyword>
<dbReference type="AlphaFoldDB" id="A0A1H8S363"/>
<dbReference type="PROSITE" id="PS00211">
    <property type="entry name" value="ABC_TRANSPORTER_1"/>
    <property type="match status" value="1"/>
</dbReference>
<evidence type="ECO:0000256" key="3">
    <source>
        <dbReference type="ARBA" id="ARBA00022448"/>
    </source>
</evidence>
<dbReference type="InterPro" id="IPR027417">
    <property type="entry name" value="P-loop_NTPase"/>
</dbReference>
<evidence type="ECO:0000256" key="8">
    <source>
        <dbReference type="ARBA" id="ARBA00022967"/>
    </source>
</evidence>
<dbReference type="SMART" id="SM00382">
    <property type="entry name" value="AAA"/>
    <property type="match status" value="1"/>
</dbReference>
<dbReference type="EMBL" id="FOEG01000002">
    <property type="protein sequence ID" value="SEO72758.1"/>
    <property type="molecule type" value="Genomic_DNA"/>
</dbReference>
<organism evidence="11 12">
    <name type="scientific">Aquisalimonas asiatica</name>
    <dbReference type="NCBI Taxonomy" id="406100"/>
    <lineage>
        <taxon>Bacteria</taxon>
        <taxon>Pseudomonadati</taxon>
        <taxon>Pseudomonadota</taxon>
        <taxon>Gammaproteobacteria</taxon>
        <taxon>Chromatiales</taxon>
        <taxon>Ectothiorhodospiraceae</taxon>
        <taxon>Aquisalimonas</taxon>
    </lineage>
</organism>
<dbReference type="RefSeq" id="WP_091641241.1">
    <property type="nucleotide sequence ID" value="NZ_FOEG01000002.1"/>
</dbReference>
<evidence type="ECO:0000256" key="2">
    <source>
        <dbReference type="ARBA" id="ARBA00005417"/>
    </source>
</evidence>
<evidence type="ECO:0000256" key="1">
    <source>
        <dbReference type="ARBA" id="ARBA00004236"/>
    </source>
</evidence>
<keyword evidence="3" id="KW-0813">Transport</keyword>
<name>A0A1H8S363_9GAMM</name>
<dbReference type="InterPro" id="IPR017871">
    <property type="entry name" value="ABC_transporter-like_CS"/>
</dbReference>
<keyword evidence="9" id="KW-0472">Membrane</keyword>
<dbReference type="InterPro" id="IPR003593">
    <property type="entry name" value="AAA+_ATPase"/>
</dbReference>
<dbReference type="PANTHER" id="PTHR42711:SF5">
    <property type="entry name" value="ABC TRANSPORTER ATP-BINDING PROTEIN NATA"/>
    <property type="match status" value="1"/>
</dbReference>
<evidence type="ECO:0000313" key="12">
    <source>
        <dbReference type="Proteomes" id="UP000199657"/>
    </source>
</evidence>
<dbReference type="Gene3D" id="3.40.50.300">
    <property type="entry name" value="P-loop containing nucleotide triphosphate hydrolases"/>
    <property type="match status" value="1"/>
</dbReference>
<reference evidence="11 12" key="1">
    <citation type="submission" date="2016-10" db="EMBL/GenBank/DDBJ databases">
        <authorList>
            <person name="de Groot N.N."/>
        </authorList>
    </citation>
    <scope>NUCLEOTIDE SEQUENCE [LARGE SCALE GENOMIC DNA]</scope>
    <source>
        <strain evidence="11 12">CGMCC 1.6291</strain>
    </source>
</reference>
<evidence type="ECO:0000256" key="9">
    <source>
        <dbReference type="ARBA" id="ARBA00023136"/>
    </source>
</evidence>
<evidence type="ECO:0000256" key="4">
    <source>
        <dbReference type="ARBA" id="ARBA00022458"/>
    </source>
</evidence>